<organism evidence="1 2">
    <name type="scientific">Stieleria maiorica</name>
    <dbReference type="NCBI Taxonomy" id="2795974"/>
    <lineage>
        <taxon>Bacteria</taxon>
        <taxon>Pseudomonadati</taxon>
        <taxon>Planctomycetota</taxon>
        <taxon>Planctomycetia</taxon>
        <taxon>Pirellulales</taxon>
        <taxon>Pirellulaceae</taxon>
        <taxon>Stieleria</taxon>
    </lineage>
</organism>
<reference evidence="1 2" key="1">
    <citation type="submission" date="2019-02" db="EMBL/GenBank/DDBJ databases">
        <title>Planctomycetal bacteria perform biofilm scaping via a novel small molecule.</title>
        <authorList>
            <person name="Jeske O."/>
            <person name="Boedeker C."/>
            <person name="Wiegand S."/>
            <person name="Breitling P."/>
            <person name="Kallscheuer N."/>
            <person name="Jogler M."/>
            <person name="Rohde M."/>
            <person name="Petersen J."/>
            <person name="Medema M.H."/>
            <person name="Surup F."/>
            <person name="Jogler C."/>
        </authorList>
    </citation>
    <scope>NUCLEOTIDE SEQUENCE [LARGE SCALE GENOMIC DNA]</scope>
    <source>
        <strain evidence="1 2">Mal15</strain>
    </source>
</reference>
<gene>
    <name evidence="1" type="ORF">Mal15_07650</name>
</gene>
<dbReference type="Proteomes" id="UP000321353">
    <property type="component" value="Chromosome"/>
</dbReference>
<protein>
    <submittedName>
        <fullName evidence="1">Uncharacterized protein</fullName>
    </submittedName>
</protein>
<accession>A0A5B9M964</accession>
<sequence>MLVNDQSPCCLSEQFPTEAVRRRATNLFAELRRKPV</sequence>
<proteinExistence type="predicted"/>
<dbReference type="KEGG" id="smam:Mal15_07650"/>
<evidence type="ECO:0000313" key="2">
    <source>
        <dbReference type="Proteomes" id="UP000321353"/>
    </source>
</evidence>
<evidence type="ECO:0000313" key="1">
    <source>
        <dbReference type="EMBL" id="QEF96736.1"/>
    </source>
</evidence>
<keyword evidence="2" id="KW-1185">Reference proteome</keyword>
<dbReference type="EMBL" id="CP036264">
    <property type="protein sequence ID" value="QEF96736.1"/>
    <property type="molecule type" value="Genomic_DNA"/>
</dbReference>
<dbReference type="AlphaFoldDB" id="A0A5B9M964"/>
<name>A0A5B9M964_9BACT</name>